<evidence type="ECO:0000313" key="2">
    <source>
        <dbReference type="Proteomes" id="UP001589890"/>
    </source>
</evidence>
<name>A0ABV6QNH3_9ACTN</name>
<sequence length="190" mass="20851">MEMNPTQEALHPLPCGRTVEDVWEDLEADRVTAHALECPHCATARASLDQLTEATRALIDDPAEPPSGFLDKIMTAVRADLVLGRTVPLPHSVGRVDISTYALASVLRYAVDGVDGIRAHQCRIEDAPDHPHAVRVWMSVSLRFGSGQVIALEEARRRVAAALPERIGLELASLDFEVMDVWTDGPRDSR</sequence>
<gene>
    <name evidence="1" type="ORF">ACFFGN_19030</name>
</gene>
<dbReference type="EMBL" id="JBHLTC010000023">
    <property type="protein sequence ID" value="MFC0626180.1"/>
    <property type="molecule type" value="Genomic_DNA"/>
</dbReference>
<dbReference type="RefSeq" id="WP_380049371.1">
    <property type="nucleotide sequence ID" value="NZ_JBHLTC010000023.1"/>
</dbReference>
<proteinExistence type="predicted"/>
<protein>
    <recommendedName>
        <fullName evidence="3">Asp23/Gls24 family envelope stress response protein</fullName>
    </recommendedName>
</protein>
<dbReference type="Proteomes" id="UP001589890">
    <property type="component" value="Unassembled WGS sequence"/>
</dbReference>
<reference evidence="1 2" key="1">
    <citation type="submission" date="2024-09" db="EMBL/GenBank/DDBJ databases">
        <authorList>
            <person name="Sun Q."/>
            <person name="Mori K."/>
        </authorList>
    </citation>
    <scope>NUCLEOTIDE SEQUENCE [LARGE SCALE GENOMIC DNA]</scope>
    <source>
        <strain evidence="1 2">CGMCC 1.15906</strain>
    </source>
</reference>
<evidence type="ECO:0000313" key="1">
    <source>
        <dbReference type="EMBL" id="MFC0626180.1"/>
    </source>
</evidence>
<accession>A0ABV6QNH3</accession>
<keyword evidence="2" id="KW-1185">Reference proteome</keyword>
<comment type="caution">
    <text evidence="1">The sequence shown here is derived from an EMBL/GenBank/DDBJ whole genome shotgun (WGS) entry which is preliminary data.</text>
</comment>
<organism evidence="1 2">
    <name type="scientific">Kribbella deserti</name>
    <dbReference type="NCBI Taxonomy" id="1926257"/>
    <lineage>
        <taxon>Bacteria</taxon>
        <taxon>Bacillati</taxon>
        <taxon>Actinomycetota</taxon>
        <taxon>Actinomycetes</taxon>
        <taxon>Propionibacteriales</taxon>
        <taxon>Kribbellaceae</taxon>
        <taxon>Kribbella</taxon>
    </lineage>
</organism>
<evidence type="ECO:0008006" key="3">
    <source>
        <dbReference type="Google" id="ProtNLM"/>
    </source>
</evidence>